<accession>A0A6N6JI12</accession>
<dbReference type="CDD" id="cd07821">
    <property type="entry name" value="PYR_PYL_RCAR_like"/>
    <property type="match status" value="1"/>
</dbReference>
<keyword evidence="3" id="KW-1185">Reference proteome</keyword>
<dbReference type="InterPro" id="IPR023393">
    <property type="entry name" value="START-like_dom_sf"/>
</dbReference>
<sequence length="198" mass="21383">MKGAACGGALTFALFFLSINGAVMADTLTECLTPTERADMRSLAARTNAGPLQAAGHILTLLPAEAIFATLTEIEPMARWMPGLQGGTYDDRPEGDPIVAGMTRRLDFGGQSDVERIVAVEAPRLFAYQIVGGFPIDNHLAVLSVAKLSTGETRVSWYQHFRSPRITGVLQRWQVRRFVDSGMTALAALLGGQRTDEC</sequence>
<name>A0A6N6JI12_9RHOB</name>
<proteinExistence type="predicted"/>
<dbReference type="AlphaFoldDB" id="A0A6N6JI12"/>
<evidence type="ECO:0000256" key="1">
    <source>
        <dbReference type="SAM" id="SignalP"/>
    </source>
</evidence>
<dbReference type="Proteomes" id="UP000436822">
    <property type="component" value="Unassembled WGS sequence"/>
</dbReference>
<feature type="signal peptide" evidence="1">
    <location>
        <begin position="1"/>
        <end position="25"/>
    </location>
</feature>
<evidence type="ECO:0000313" key="3">
    <source>
        <dbReference type="Proteomes" id="UP000436822"/>
    </source>
</evidence>
<comment type="caution">
    <text evidence="2">The sequence shown here is derived from an EMBL/GenBank/DDBJ whole genome shotgun (WGS) entry which is preliminary data.</text>
</comment>
<keyword evidence="1" id="KW-0732">Signal</keyword>
<reference evidence="2 3" key="1">
    <citation type="submission" date="2019-12" db="EMBL/GenBank/DDBJ databases">
        <title>Litoreibacter badius sp. nov., a novel bacteriochlorophyll a-containing bacterium in the genus Litoreibacter.</title>
        <authorList>
            <person name="Kanamuro M."/>
            <person name="Takabe Y."/>
            <person name="Mori K."/>
            <person name="Takaichi S."/>
            <person name="Hanada S."/>
        </authorList>
    </citation>
    <scope>NUCLEOTIDE SEQUENCE [LARGE SCALE GENOMIC DNA]</scope>
    <source>
        <strain evidence="2 3">K6</strain>
    </source>
</reference>
<dbReference type="InterPro" id="IPR019587">
    <property type="entry name" value="Polyketide_cyclase/dehydratase"/>
</dbReference>
<organism evidence="2 3">
    <name type="scientific">Litoreibacter roseus</name>
    <dbReference type="NCBI Taxonomy" id="2601869"/>
    <lineage>
        <taxon>Bacteria</taxon>
        <taxon>Pseudomonadati</taxon>
        <taxon>Pseudomonadota</taxon>
        <taxon>Alphaproteobacteria</taxon>
        <taxon>Rhodobacterales</taxon>
        <taxon>Roseobacteraceae</taxon>
        <taxon>Litoreibacter</taxon>
    </lineage>
</organism>
<dbReference type="Pfam" id="PF10604">
    <property type="entry name" value="Polyketide_cyc2"/>
    <property type="match status" value="1"/>
</dbReference>
<gene>
    <name evidence="2" type="ORF">KIN_27890</name>
</gene>
<evidence type="ECO:0000313" key="2">
    <source>
        <dbReference type="EMBL" id="GFE65715.1"/>
    </source>
</evidence>
<protein>
    <recommendedName>
        <fullName evidence="4">Polyketide cyclase / dehydrase and lipid transport</fullName>
    </recommendedName>
</protein>
<dbReference type="EMBL" id="BLJE01000003">
    <property type="protein sequence ID" value="GFE65715.1"/>
    <property type="molecule type" value="Genomic_DNA"/>
</dbReference>
<feature type="chain" id="PRO_5027021430" description="Polyketide cyclase / dehydrase and lipid transport" evidence="1">
    <location>
        <begin position="26"/>
        <end position="198"/>
    </location>
</feature>
<dbReference type="SUPFAM" id="SSF55961">
    <property type="entry name" value="Bet v1-like"/>
    <property type="match status" value="1"/>
</dbReference>
<evidence type="ECO:0008006" key="4">
    <source>
        <dbReference type="Google" id="ProtNLM"/>
    </source>
</evidence>
<dbReference type="Gene3D" id="3.30.530.20">
    <property type="match status" value="1"/>
</dbReference>